<feature type="chain" id="PRO_5032973675" evidence="1">
    <location>
        <begin position="19"/>
        <end position="141"/>
    </location>
</feature>
<protein>
    <submittedName>
        <fullName evidence="2">Uncharacterized protein</fullName>
    </submittedName>
</protein>
<name>A0A840EMY2_9FLAO</name>
<dbReference type="AlphaFoldDB" id="A0A840EMY2"/>
<evidence type="ECO:0000313" key="3">
    <source>
        <dbReference type="Proteomes" id="UP000553034"/>
    </source>
</evidence>
<gene>
    <name evidence="2" type="ORF">GGR32_001780</name>
</gene>
<reference evidence="2 3" key="1">
    <citation type="submission" date="2020-08" db="EMBL/GenBank/DDBJ databases">
        <title>Genomic Encyclopedia of Type Strains, Phase IV (KMG-IV): sequencing the most valuable type-strain genomes for metagenomic binning, comparative biology and taxonomic classification.</title>
        <authorList>
            <person name="Goeker M."/>
        </authorList>
    </citation>
    <scope>NUCLEOTIDE SEQUENCE [LARGE SCALE GENOMIC DNA]</scope>
    <source>
        <strain evidence="2 3">DSM 29568</strain>
    </source>
</reference>
<keyword evidence="1" id="KW-0732">Signal</keyword>
<dbReference type="EMBL" id="JACIFO010000007">
    <property type="protein sequence ID" value="MBB4119478.1"/>
    <property type="molecule type" value="Genomic_DNA"/>
</dbReference>
<sequence length="141" mass="15728">MKKALILIIIGISFFSCSSDDDNGNQNNCDFKTIINKNQYEAAPSDPLAINSLEINDSCLKINFSSSGCSGETWEIKLIDSEDIMESNPPQRNLRLSLKNEEVCLAIVTKELTFDISNLQIGGNQVQLNITNSEEIIVYEY</sequence>
<evidence type="ECO:0000256" key="1">
    <source>
        <dbReference type="SAM" id="SignalP"/>
    </source>
</evidence>
<dbReference type="RefSeq" id="WP_183477833.1">
    <property type="nucleotide sequence ID" value="NZ_JACIFO010000007.1"/>
</dbReference>
<keyword evidence="3" id="KW-1185">Reference proteome</keyword>
<proteinExistence type="predicted"/>
<evidence type="ECO:0000313" key="2">
    <source>
        <dbReference type="EMBL" id="MBB4119478.1"/>
    </source>
</evidence>
<dbReference type="PROSITE" id="PS51257">
    <property type="entry name" value="PROKAR_LIPOPROTEIN"/>
    <property type="match status" value="1"/>
</dbReference>
<comment type="caution">
    <text evidence="2">The sequence shown here is derived from an EMBL/GenBank/DDBJ whole genome shotgun (WGS) entry which is preliminary data.</text>
</comment>
<accession>A0A840EMY2</accession>
<dbReference type="Proteomes" id="UP000553034">
    <property type="component" value="Unassembled WGS sequence"/>
</dbReference>
<feature type="signal peptide" evidence="1">
    <location>
        <begin position="1"/>
        <end position="18"/>
    </location>
</feature>
<organism evidence="2 3">
    <name type="scientific">Mesonia hippocampi</name>
    <dbReference type="NCBI Taxonomy" id="1628250"/>
    <lineage>
        <taxon>Bacteria</taxon>
        <taxon>Pseudomonadati</taxon>
        <taxon>Bacteroidota</taxon>
        <taxon>Flavobacteriia</taxon>
        <taxon>Flavobacteriales</taxon>
        <taxon>Flavobacteriaceae</taxon>
        <taxon>Mesonia</taxon>
    </lineage>
</organism>